<name>A0AC35U276_9BILA</name>
<reference evidence="2" key="1">
    <citation type="submission" date="2016-11" db="UniProtKB">
        <authorList>
            <consortium name="WormBaseParasite"/>
        </authorList>
    </citation>
    <scope>IDENTIFICATION</scope>
    <source>
        <strain evidence="2">KR3021</strain>
    </source>
</reference>
<proteinExistence type="predicted"/>
<dbReference type="WBParaSite" id="RSKR_0000676400.1">
    <property type="protein sequence ID" value="RSKR_0000676400.1"/>
    <property type="gene ID" value="RSKR_0000676400"/>
</dbReference>
<dbReference type="Proteomes" id="UP000095286">
    <property type="component" value="Unplaced"/>
</dbReference>
<evidence type="ECO:0000313" key="2">
    <source>
        <dbReference type="WBParaSite" id="RSKR_0000676400.1"/>
    </source>
</evidence>
<protein>
    <submittedName>
        <fullName evidence="2">Carboxylic ester hydrolase</fullName>
    </submittedName>
</protein>
<evidence type="ECO:0000313" key="1">
    <source>
        <dbReference type="Proteomes" id="UP000095286"/>
    </source>
</evidence>
<organism evidence="1 2">
    <name type="scientific">Rhabditophanes sp. KR3021</name>
    <dbReference type="NCBI Taxonomy" id="114890"/>
    <lineage>
        <taxon>Eukaryota</taxon>
        <taxon>Metazoa</taxon>
        <taxon>Ecdysozoa</taxon>
        <taxon>Nematoda</taxon>
        <taxon>Chromadorea</taxon>
        <taxon>Rhabditida</taxon>
        <taxon>Tylenchina</taxon>
        <taxon>Panagrolaimomorpha</taxon>
        <taxon>Strongyloidoidea</taxon>
        <taxon>Alloionematidae</taxon>
        <taxon>Rhabditophanes</taxon>
    </lineage>
</organism>
<accession>A0AC35U276</accession>
<sequence length="623" mass="69420">MKEAVLILFLVALIAAEDYLFRKPFHTGLHHITAKDHEVRVDVDVTVALPLGNVTGMTVDLGNDKTTPFYGKADVFLGIPFAQPPIGSLRFKYPVNITKFTSNPFIAKRQPQLCPQAVNATTGQLDQYQSEDCLYLNIITPKASSDAKYPVMVFIHGGSFIGGGAMEFGYEGIITNLVNRGIVVVLIQYRLGALGFFTTFTNEIPVNRAMFDQLMALQFINKNINYFGGDNTKITLAGQSAGSASASAHSYSPLSRNLFQQVILFSGTLYIELEGALGNMNLDFARANKICGTSEEEWNSKPMDGVNECMMKANASEMVALEFDNKNGWQLRVDSSFNNFLPVSPQKLIETRLKLPIMLGTMRNEYTAFLIAFNEAGLLTASTFDEHSFDKFLEMMISFFGDKMGTMREMCLNVYEPYNTSSSDNLAWLKIADAILTSASFASLTGSEAQRLFDNGFEEVYLYENSYAPSFAQKLNIKGWDEFKPAMHSDDLVLLMRTLDMFGPGKPYTDTDMKVSNQWGMIVTDFVKGASNLPTKYNWKSVDSFNNMKHYAINSDGSTGMSPNPYRSIDMLLWTKVANVVMGDWPMGDYTSPDFRNRKDSAASTSLNFFLILTSFAALFLIQ</sequence>